<protein>
    <submittedName>
        <fullName evidence="3">Heterokaryon incompatibility protein-domain-containing protein</fullName>
    </submittedName>
</protein>
<feature type="domain" description="Heterokaryon incompatibility" evidence="1">
    <location>
        <begin position="22"/>
        <end position="112"/>
    </location>
</feature>
<dbReference type="EMBL" id="MU864392">
    <property type="protein sequence ID" value="KAK4188129.1"/>
    <property type="molecule type" value="Genomic_DNA"/>
</dbReference>
<sequence>MWLIDTESLQLKEFLNPRLARYAILSHTWTDEEVSFQEFANLSSAKGKRGYGKIIETCRLARERDIPYAWVDTCCIDKSSSAELSEAINSMFQWYNLSLVCFVFLEDLNTSQNTYLEHCRWFTRGWTLQELIASKDVEFYDSCWKVIGSRSKLSEITRVDVGVLAGTTDFRTICIAQRMSWAAGRQTTRIEDRAYSLFGLFDVHLPLIYGEGDKAFIRLQEAILQNSTDLSIFAWSSVLDQEYRGLFAVSLEEFASCGGYTSDDDSPLRAPAVVTLTNRGVELSSIPEMRPATKGGGKYYLYLQCGMVLILMRRIHHYVRLDCVAGGTPALLEEPLTSICIPKIIHPLESDKIATLESPQFVVTLDNQTQLGMSLKNPGPVHMWELGRGTMRAVAERHPDYYAWFQLEISGLRSQKDQLDRNGLVLVEVTLKFNFRLSVSGKLQPSADVSRVWFEKEESEPVFCPGELASFGRLSLRVFRDAITHSTFKVLIDCKEEDGFYNVSITASPSASLGREPKKTLS</sequence>
<dbReference type="InterPro" id="IPR010730">
    <property type="entry name" value="HET"/>
</dbReference>
<organism evidence="3 4">
    <name type="scientific">Podospora australis</name>
    <dbReference type="NCBI Taxonomy" id="1536484"/>
    <lineage>
        <taxon>Eukaryota</taxon>
        <taxon>Fungi</taxon>
        <taxon>Dikarya</taxon>
        <taxon>Ascomycota</taxon>
        <taxon>Pezizomycotina</taxon>
        <taxon>Sordariomycetes</taxon>
        <taxon>Sordariomycetidae</taxon>
        <taxon>Sordariales</taxon>
        <taxon>Podosporaceae</taxon>
        <taxon>Podospora</taxon>
    </lineage>
</organism>
<accession>A0AAN6WU03</accession>
<name>A0AAN6WU03_9PEZI</name>
<dbReference type="Pfam" id="PF06985">
    <property type="entry name" value="HET"/>
    <property type="match status" value="1"/>
</dbReference>
<dbReference type="InterPro" id="IPR058525">
    <property type="entry name" value="DUF8212"/>
</dbReference>
<dbReference type="PANTHER" id="PTHR10622:SF12">
    <property type="entry name" value="HET DOMAIN-CONTAINING PROTEIN"/>
    <property type="match status" value="1"/>
</dbReference>
<keyword evidence="4" id="KW-1185">Reference proteome</keyword>
<evidence type="ECO:0000259" key="2">
    <source>
        <dbReference type="Pfam" id="PF26640"/>
    </source>
</evidence>
<feature type="domain" description="DUF8212" evidence="2">
    <location>
        <begin position="214"/>
        <end position="240"/>
    </location>
</feature>
<dbReference type="PANTHER" id="PTHR10622">
    <property type="entry name" value="HET DOMAIN-CONTAINING PROTEIN"/>
    <property type="match status" value="1"/>
</dbReference>
<evidence type="ECO:0000259" key="1">
    <source>
        <dbReference type="Pfam" id="PF06985"/>
    </source>
</evidence>
<dbReference type="Pfam" id="PF26640">
    <property type="entry name" value="DUF8212"/>
    <property type="match status" value="1"/>
</dbReference>
<gene>
    <name evidence="3" type="ORF">QBC35DRAFT_383280</name>
</gene>
<evidence type="ECO:0000313" key="4">
    <source>
        <dbReference type="Proteomes" id="UP001302126"/>
    </source>
</evidence>
<comment type="caution">
    <text evidence="3">The sequence shown here is derived from an EMBL/GenBank/DDBJ whole genome shotgun (WGS) entry which is preliminary data.</text>
</comment>
<dbReference type="AlphaFoldDB" id="A0AAN6WU03"/>
<reference evidence="3" key="1">
    <citation type="journal article" date="2023" name="Mol. Phylogenet. Evol.">
        <title>Genome-scale phylogeny and comparative genomics of the fungal order Sordariales.</title>
        <authorList>
            <person name="Hensen N."/>
            <person name="Bonometti L."/>
            <person name="Westerberg I."/>
            <person name="Brannstrom I.O."/>
            <person name="Guillou S."/>
            <person name="Cros-Aarteil S."/>
            <person name="Calhoun S."/>
            <person name="Haridas S."/>
            <person name="Kuo A."/>
            <person name="Mondo S."/>
            <person name="Pangilinan J."/>
            <person name="Riley R."/>
            <person name="LaButti K."/>
            <person name="Andreopoulos B."/>
            <person name="Lipzen A."/>
            <person name="Chen C."/>
            <person name="Yan M."/>
            <person name="Daum C."/>
            <person name="Ng V."/>
            <person name="Clum A."/>
            <person name="Steindorff A."/>
            <person name="Ohm R.A."/>
            <person name="Martin F."/>
            <person name="Silar P."/>
            <person name="Natvig D.O."/>
            <person name="Lalanne C."/>
            <person name="Gautier V."/>
            <person name="Ament-Velasquez S.L."/>
            <person name="Kruys A."/>
            <person name="Hutchinson M.I."/>
            <person name="Powell A.J."/>
            <person name="Barry K."/>
            <person name="Miller A.N."/>
            <person name="Grigoriev I.V."/>
            <person name="Debuchy R."/>
            <person name="Gladieux P."/>
            <person name="Hiltunen Thoren M."/>
            <person name="Johannesson H."/>
        </authorList>
    </citation>
    <scope>NUCLEOTIDE SEQUENCE</scope>
    <source>
        <strain evidence="3">PSN309</strain>
    </source>
</reference>
<proteinExistence type="predicted"/>
<reference evidence="3" key="2">
    <citation type="submission" date="2023-05" db="EMBL/GenBank/DDBJ databases">
        <authorList>
            <consortium name="Lawrence Berkeley National Laboratory"/>
            <person name="Steindorff A."/>
            <person name="Hensen N."/>
            <person name="Bonometti L."/>
            <person name="Westerberg I."/>
            <person name="Brannstrom I.O."/>
            <person name="Guillou S."/>
            <person name="Cros-Aarteil S."/>
            <person name="Calhoun S."/>
            <person name="Haridas S."/>
            <person name="Kuo A."/>
            <person name="Mondo S."/>
            <person name="Pangilinan J."/>
            <person name="Riley R."/>
            <person name="Labutti K."/>
            <person name="Andreopoulos B."/>
            <person name="Lipzen A."/>
            <person name="Chen C."/>
            <person name="Yanf M."/>
            <person name="Daum C."/>
            <person name="Ng V."/>
            <person name="Clum A."/>
            <person name="Ohm R."/>
            <person name="Martin F."/>
            <person name="Silar P."/>
            <person name="Natvig D."/>
            <person name="Lalanne C."/>
            <person name="Gautier V."/>
            <person name="Ament-Velasquez S.L."/>
            <person name="Kruys A."/>
            <person name="Hutchinson M.I."/>
            <person name="Powell A.J."/>
            <person name="Barry K."/>
            <person name="Miller A.N."/>
            <person name="Grigoriev I.V."/>
            <person name="Debuchy R."/>
            <person name="Gladieux P."/>
            <person name="Thoren M.H."/>
            <person name="Johannesson H."/>
        </authorList>
    </citation>
    <scope>NUCLEOTIDE SEQUENCE</scope>
    <source>
        <strain evidence="3">PSN309</strain>
    </source>
</reference>
<evidence type="ECO:0000313" key="3">
    <source>
        <dbReference type="EMBL" id="KAK4188129.1"/>
    </source>
</evidence>
<dbReference type="Proteomes" id="UP001302126">
    <property type="component" value="Unassembled WGS sequence"/>
</dbReference>